<accession>X1SMR5</accession>
<name>X1SMR5_9ZZZZ</name>
<sequence>MSLSRKPNPRRKRPHKPPRCFCIPPISVEELQLLLQTSPAAQILFDAHFAARNVSLSVWNQVYADLNLQRKHTRESNQPPPLTYEGGLIPPDL</sequence>
<proteinExistence type="predicted"/>
<dbReference type="AlphaFoldDB" id="X1SMR5"/>
<dbReference type="EMBL" id="BARW01000054">
    <property type="protein sequence ID" value="GAI69079.1"/>
    <property type="molecule type" value="Genomic_DNA"/>
</dbReference>
<evidence type="ECO:0000313" key="2">
    <source>
        <dbReference type="EMBL" id="GAI69079.1"/>
    </source>
</evidence>
<protein>
    <submittedName>
        <fullName evidence="2">Uncharacterized protein</fullName>
    </submittedName>
</protein>
<reference evidence="2" key="1">
    <citation type="journal article" date="2014" name="Front. Microbiol.">
        <title>High frequency of phylogenetically diverse reductive dehalogenase-homologous genes in deep subseafloor sedimentary metagenomes.</title>
        <authorList>
            <person name="Kawai M."/>
            <person name="Futagami T."/>
            <person name="Toyoda A."/>
            <person name="Takaki Y."/>
            <person name="Nishi S."/>
            <person name="Hori S."/>
            <person name="Arai W."/>
            <person name="Tsubouchi T."/>
            <person name="Morono Y."/>
            <person name="Uchiyama I."/>
            <person name="Ito T."/>
            <person name="Fujiyama A."/>
            <person name="Inagaki F."/>
            <person name="Takami H."/>
        </authorList>
    </citation>
    <scope>NUCLEOTIDE SEQUENCE</scope>
    <source>
        <strain evidence="2">Expedition CK06-06</strain>
    </source>
</reference>
<comment type="caution">
    <text evidence="2">The sequence shown here is derived from an EMBL/GenBank/DDBJ whole genome shotgun (WGS) entry which is preliminary data.</text>
</comment>
<feature type="region of interest" description="Disordered" evidence="1">
    <location>
        <begin position="71"/>
        <end position="93"/>
    </location>
</feature>
<organism evidence="2">
    <name type="scientific">marine sediment metagenome</name>
    <dbReference type="NCBI Taxonomy" id="412755"/>
    <lineage>
        <taxon>unclassified sequences</taxon>
        <taxon>metagenomes</taxon>
        <taxon>ecological metagenomes</taxon>
    </lineage>
</organism>
<gene>
    <name evidence="2" type="ORF">S12H4_00481</name>
</gene>
<evidence type="ECO:0000256" key="1">
    <source>
        <dbReference type="SAM" id="MobiDB-lite"/>
    </source>
</evidence>